<dbReference type="Gene3D" id="3.40.395.10">
    <property type="entry name" value="Adenoviral Proteinase, Chain A"/>
    <property type="match status" value="1"/>
</dbReference>
<evidence type="ECO:0000313" key="7">
    <source>
        <dbReference type="EMBL" id="CBN77616.1"/>
    </source>
</evidence>
<keyword evidence="3" id="KW-0378">Hydrolase</keyword>
<dbReference type="GO" id="GO:0006508">
    <property type="term" value="P:proteolysis"/>
    <property type="evidence" value="ECO:0007669"/>
    <property type="project" value="UniProtKB-KW"/>
</dbReference>
<dbReference type="EMBL" id="FN649728">
    <property type="protein sequence ID" value="CBN77616.1"/>
    <property type="molecule type" value="Genomic_DNA"/>
</dbReference>
<dbReference type="eggNOG" id="KOG0778">
    <property type="taxonomic scope" value="Eukaryota"/>
</dbReference>
<dbReference type="InParanoid" id="D8LMK6"/>
<dbReference type="Proteomes" id="UP000002630">
    <property type="component" value="Linkage Group LG03"/>
</dbReference>
<feature type="compositionally biased region" description="Low complexity" evidence="5">
    <location>
        <begin position="262"/>
        <end position="279"/>
    </location>
</feature>
<proteinExistence type="inferred from homology"/>
<dbReference type="SUPFAM" id="SSF54001">
    <property type="entry name" value="Cysteine proteinases"/>
    <property type="match status" value="1"/>
</dbReference>
<dbReference type="OrthoDB" id="76387at2759"/>
<dbReference type="EMBL" id="FN648596">
    <property type="protein sequence ID" value="CBN77616.1"/>
    <property type="molecule type" value="Genomic_DNA"/>
</dbReference>
<comment type="similarity">
    <text evidence="1">Belongs to the peptidase C48 family.</text>
</comment>
<dbReference type="STRING" id="2880.D8LMK6"/>
<feature type="region of interest" description="Disordered" evidence="5">
    <location>
        <begin position="251"/>
        <end position="293"/>
    </location>
</feature>
<evidence type="ECO:0000256" key="3">
    <source>
        <dbReference type="ARBA" id="ARBA00022801"/>
    </source>
</evidence>
<dbReference type="AlphaFoldDB" id="D8LMK6"/>
<feature type="region of interest" description="Disordered" evidence="5">
    <location>
        <begin position="305"/>
        <end position="352"/>
    </location>
</feature>
<keyword evidence="2" id="KW-0645">Protease</keyword>
<evidence type="ECO:0000256" key="2">
    <source>
        <dbReference type="ARBA" id="ARBA00022670"/>
    </source>
</evidence>
<evidence type="ECO:0000256" key="4">
    <source>
        <dbReference type="ARBA" id="ARBA00022807"/>
    </source>
</evidence>
<keyword evidence="8" id="KW-1185">Reference proteome</keyword>
<dbReference type="FunFam" id="3.40.395.10:FF:000001">
    <property type="entry name" value="Sentrin-specific protease 1"/>
    <property type="match status" value="1"/>
</dbReference>
<organism evidence="7 8">
    <name type="scientific">Ectocarpus siliculosus</name>
    <name type="common">Brown alga</name>
    <name type="synonym">Conferva siliculosa</name>
    <dbReference type="NCBI Taxonomy" id="2880"/>
    <lineage>
        <taxon>Eukaryota</taxon>
        <taxon>Sar</taxon>
        <taxon>Stramenopiles</taxon>
        <taxon>Ochrophyta</taxon>
        <taxon>PX clade</taxon>
        <taxon>Phaeophyceae</taxon>
        <taxon>Ectocarpales</taxon>
        <taxon>Ectocarpaceae</taxon>
        <taxon>Ectocarpus</taxon>
    </lineage>
</organism>
<name>D8LMK6_ECTSI</name>
<dbReference type="PANTHER" id="PTHR12606:SF141">
    <property type="entry name" value="GH15225P-RELATED"/>
    <property type="match status" value="1"/>
</dbReference>
<sequence length="579" mass="63736">MSATLFSREVVFEGVCWPEGHGAPSAGGKDDVLIGESLVRGMDTAFRGYFPPLKYRASDQTRNLRGFVRNLLYDDEGLANFADGGDEEMTRLGEALRALDTFRTESSHYSWEEFLSVLGREVGGRGAGGAVYAKGRGFVVPGEGHGKSLEEQRASFIDQAKRELDAIAHAEGGTREDLLRKLRKETASPTGSRGTGEESVAVEMDVDADDDRGMSGANGGADTAAGDDVLRAKDEAIAAIEQQLAALKMAKSGASTGGSGSSSGLARPSSHAQQQQQHQGGFGSAGGAVAAPPGASAELLQQKSLRGLSETQASEELERRMAAKESRQQQDQQAKAMKSFLRKGPLSQEQEREVDRAFNSGPDHEVLVNAFNASLTRRDLKCLRPYTWLNDEVVNMYMQLLSCRDKELCKANPSRRQSHFFTSFFLTKLKGMDCKYNYTGVKRWTRRVKVFEMDKIFVPVNVSNAHWCMAVIFVQQKRINYYDSMGGGGKSVREDLLLWLEDEDEDKNGDNATFEPDDWTTVGTKVASTPQQENGSDCGAFAVSFASYLSDDLPFDFRQADISQMRRRMLWSLLHQRLV</sequence>
<protein>
    <recommendedName>
        <fullName evidence="6">Ubiquitin-like protease family profile domain-containing protein</fullName>
    </recommendedName>
</protein>
<dbReference type="InterPro" id="IPR003653">
    <property type="entry name" value="Peptidase_C48_C"/>
</dbReference>
<dbReference type="GO" id="GO:0060255">
    <property type="term" value="P:regulation of macromolecule metabolic process"/>
    <property type="evidence" value="ECO:0007669"/>
    <property type="project" value="UniProtKB-ARBA"/>
</dbReference>
<evidence type="ECO:0000256" key="5">
    <source>
        <dbReference type="SAM" id="MobiDB-lite"/>
    </source>
</evidence>
<accession>D8LMK6</accession>
<dbReference type="GO" id="GO:0016926">
    <property type="term" value="P:protein desumoylation"/>
    <property type="evidence" value="ECO:0007669"/>
    <property type="project" value="TreeGrafter"/>
</dbReference>
<keyword evidence="4" id="KW-0788">Thiol protease</keyword>
<reference evidence="7 8" key="1">
    <citation type="journal article" date="2010" name="Nature">
        <title>The Ectocarpus genome and the independent evolution of multicellularity in brown algae.</title>
        <authorList>
            <person name="Cock J.M."/>
            <person name="Sterck L."/>
            <person name="Rouze P."/>
            <person name="Scornet D."/>
            <person name="Allen A.E."/>
            <person name="Amoutzias G."/>
            <person name="Anthouard V."/>
            <person name="Artiguenave F."/>
            <person name="Aury J.M."/>
            <person name="Badger J.H."/>
            <person name="Beszteri B."/>
            <person name="Billiau K."/>
            <person name="Bonnet E."/>
            <person name="Bothwell J.H."/>
            <person name="Bowler C."/>
            <person name="Boyen C."/>
            <person name="Brownlee C."/>
            <person name="Carrano C.J."/>
            <person name="Charrier B."/>
            <person name="Cho G.Y."/>
            <person name="Coelho S.M."/>
            <person name="Collen J."/>
            <person name="Corre E."/>
            <person name="Da Silva C."/>
            <person name="Delage L."/>
            <person name="Delaroque N."/>
            <person name="Dittami S.M."/>
            <person name="Doulbeau S."/>
            <person name="Elias M."/>
            <person name="Farnham G."/>
            <person name="Gachon C.M."/>
            <person name="Gschloessl B."/>
            <person name="Heesch S."/>
            <person name="Jabbari K."/>
            <person name="Jubin C."/>
            <person name="Kawai H."/>
            <person name="Kimura K."/>
            <person name="Kloareg B."/>
            <person name="Kupper F.C."/>
            <person name="Lang D."/>
            <person name="Le Bail A."/>
            <person name="Leblanc C."/>
            <person name="Lerouge P."/>
            <person name="Lohr M."/>
            <person name="Lopez P.J."/>
            <person name="Martens C."/>
            <person name="Maumus F."/>
            <person name="Michel G."/>
            <person name="Miranda-Saavedra D."/>
            <person name="Morales J."/>
            <person name="Moreau H."/>
            <person name="Motomura T."/>
            <person name="Nagasato C."/>
            <person name="Napoli C.A."/>
            <person name="Nelson D.R."/>
            <person name="Nyvall-Collen P."/>
            <person name="Peters A.F."/>
            <person name="Pommier C."/>
            <person name="Potin P."/>
            <person name="Poulain J."/>
            <person name="Quesneville H."/>
            <person name="Read B."/>
            <person name="Rensing S.A."/>
            <person name="Ritter A."/>
            <person name="Rousvoal S."/>
            <person name="Samanta M."/>
            <person name="Samson G."/>
            <person name="Schroeder D.C."/>
            <person name="Segurens B."/>
            <person name="Strittmatter M."/>
            <person name="Tonon T."/>
            <person name="Tregear J.W."/>
            <person name="Valentin K."/>
            <person name="von Dassow P."/>
            <person name="Yamagishi T."/>
            <person name="Van de Peer Y."/>
            <person name="Wincker P."/>
        </authorList>
    </citation>
    <scope>NUCLEOTIDE SEQUENCE [LARGE SCALE GENOMIC DNA]</scope>
    <source>
        <strain evidence="8">Ec32 / CCAP1310/4</strain>
    </source>
</reference>
<dbReference type="PROSITE" id="PS50600">
    <property type="entry name" value="ULP_PROTEASE"/>
    <property type="match status" value="1"/>
</dbReference>
<evidence type="ECO:0000313" key="8">
    <source>
        <dbReference type="Proteomes" id="UP000002630"/>
    </source>
</evidence>
<evidence type="ECO:0000259" key="6">
    <source>
        <dbReference type="PROSITE" id="PS50600"/>
    </source>
</evidence>
<feature type="compositionally biased region" description="Polar residues" evidence="5">
    <location>
        <begin position="305"/>
        <end position="314"/>
    </location>
</feature>
<feature type="domain" description="Ubiquitin-like protease family profile" evidence="6">
    <location>
        <begin position="373"/>
        <end position="549"/>
    </location>
</feature>
<feature type="compositionally biased region" description="Basic and acidic residues" evidence="5">
    <location>
        <begin position="316"/>
        <end position="328"/>
    </location>
</feature>
<dbReference type="Pfam" id="PF02902">
    <property type="entry name" value="Peptidase_C48"/>
    <property type="match status" value="1"/>
</dbReference>
<dbReference type="GO" id="GO:0016929">
    <property type="term" value="F:deSUMOylase activity"/>
    <property type="evidence" value="ECO:0007669"/>
    <property type="project" value="TreeGrafter"/>
</dbReference>
<dbReference type="GO" id="GO:0005634">
    <property type="term" value="C:nucleus"/>
    <property type="evidence" value="ECO:0007669"/>
    <property type="project" value="TreeGrafter"/>
</dbReference>
<gene>
    <name evidence="7" type="ORF">Esi_0004_0275</name>
</gene>
<dbReference type="InterPro" id="IPR038765">
    <property type="entry name" value="Papain-like_cys_pep_sf"/>
</dbReference>
<dbReference type="PANTHER" id="PTHR12606">
    <property type="entry name" value="SENTRIN/SUMO-SPECIFIC PROTEASE"/>
    <property type="match status" value="1"/>
</dbReference>
<dbReference type="GO" id="GO:0080090">
    <property type="term" value="P:regulation of primary metabolic process"/>
    <property type="evidence" value="ECO:0007669"/>
    <property type="project" value="UniProtKB-ARBA"/>
</dbReference>
<evidence type="ECO:0000256" key="1">
    <source>
        <dbReference type="ARBA" id="ARBA00005234"/>
    </source>
</evidence>